<dbReference type="CDD" id="cd00085">
    <property type="entry name" value="HNHc"/>
    <property type="match status" value="1"/>
</dbReference>
<dbReference type="Pfam" id="PF01844">
    <property type="entry name" value="HNH"/>
    <property type="match status" value="1"/>
</dbReference>
<dbReference type="Gene3D" id="1.10.30.50">
    <property type="match status" value="1"/>
</dbReference>
<comment type="caution">
    <text evidence="2">The sequence shown here is derived from an EMBL/GenBank/DDBJ whole genome shotgun (WGS) entry which is preliminary data.</text>
</comment>
<keyword evidence="3" id="KW-1185">Reference proteome</keyword>
<feature type="domain" description="HNH" evidence="1">
    <location>
        <begin position="182"/>
        <end position="214"/>
    </location>
</feature>
<dbReference type="InterPro" id="IPR003615">
    <property type="entry name" value="HNH_nuc"/>
</dbReference>
<evidence type="ECO:0000313" key="3">
    <source>
        <dbReference type="Proteomes" id="UP001296873"/>
    </source>
</evidence>
<dbReference type="EMBL" id="NRRL01000072">
    <property type="protein sequence ID" value="MBK1670052.1"/>
    <property type="molecule type" value="Genomic_DNA"/>
</dbReference>
<proteinExistence type="predicted"/>
<gene>
    <name evidence="2" type="ORF">CKO28_18620</name>
</gene>
<dbReference type="RefSeq" id="WP_200342399.1">
    <property type="nucleotide sequence ID" value="NZ_NRRL01000072.1"/>
</dbReference>
<organism evidence="2 3">
    <name type="scientific">Rhodovibrio sodomensis</name>
    <dbReference type="NCBI Taxonomy" id="1088"/>
    <lineage>
        <taxon>Bacteria</taxon>
        <taxon>Pseudomonadati</taxon>
        <taxon>Pseudomonadota</taxon>
        <taxon>Alphaproteobacteria</taxon>
        <taxon>Rhodospirillales</taxon>
        <taxon>Rhodovibrionaceae</taxon>
        <taxon>Rhodovibrio</taxon>
    </lineage>
</organism>
<evidence type="ECO:0000313" key="2">
    <source>
        <dbReference type="EMBL" id="MBK1670052.1"/>
    </source>
</evidence>
<evidence type="ECO:0000259" key="1">
    <source>
        <dbReference type="Pfam" id="PF01844"/>
    </source>
</evidence>
<reference evidence="2 3" key="1">
    <citation type="journal article" date="2020" name="Microorganisms">
        <title>Osmotic Adaptation and Compatible Solute Biosynthesis of Phototrophic Bacteria as Revealed from Genome Analyses.</title>
        <authorList>
            <person name="Imhoff J.F."/>
            <person name="Rahn T."/>
            <person name="Kunzel S."/>
            <person name="Keller A."/>
            <person name="Neulinger S.C."/>
        </authorList>
    </citation>
    <scope>NUCLEOTIDE SEQUENCE [LARGE SCALE GENOMIC DNA]</scope>
    <source>
        <strain evidence="2 3">DSM 9895</strain>
    </source>
</reference>
<dbReference type="Proteomes" id="UP001296873">
    <property type="component" value="Unassembled WGS sequence"/>
</dbReference>
<name>A0ABS1DIX9_9PROT</name>
<dbReference type="InterPro" id="IPR002711">
    <property type="entry name" value="HNH"/>
</dbReference>
<sequence length="313" mass="35449">MDEAHFLESALSSGASTWSSASLGELARLQVPEGLLGRQKSLLRADINEQWARWFVESLADPRHYARLDASYPQIFADVFEVVETRFHYFSRPQKKELAASAAHILKRFVDRLQASRRRQPVPFSDKRLLLDFAGDPPRCWICGAKFAPEAVENFLYQERHEVPLPQFIDILKPRGLSHRDVAIEIDHVVAHSHGGGEENNLALSCGWCNRHKSALSSIYDVEGRPRTAGQNQLGVDSLPQPFWTVRVLAVVRRCEHPEGCEQSADKANVTVVPINQKGATNPANLRVCCYDHDPYRSIRLQPVRIVRDVWRA</sequence>
<accession>A0ABS1DIX9</accession>
<protein>
    <recommendedName>
        <fullName evidence="1">HNH domain-containing protein</fullName>
    </recommendedName>
</protein>